<comment type="subcellular location">
    <subcellularLocation>
        <location evidence="1">Secreted</location>
    </subcellularLocation>
    <subcellularLocation>
        <location evidence="6">Synapse</location>
    </subcellularLocation>
</comment>
<evidence type="ECO:0000313" key="10">
    <source>
        <dbReference type="Ensembl" id="ENSCMIP00000017050.1"/>
    </source>
</evidence>
<feature type="domain" description="VWC2L C-terminal" evidence="8">
    <location>
        <begin position="470"/>
        <end position="510"/>
    </location>
</feature>
<keyword evidence="3" id="KW-0732">Signal</keyword>
<evidence type="ECO:0000256" key="3">
    <source>
        <dbReference type="ARBA" id="ARBA00022729"/>
    </source>
</evidence>
<dbReference type="InterPro" id="IPR059152">
    <property type="entry name" value="VWC2L_N"/>
</dbReference>
<accession>A0A4W3HP56</accession>
<feature type="region of interest" description="Disordered" evidence="7">
    <location>
        <begin position="1"/>
        <end position="20"/>
    </location>
</feature>
<dbReference type="InParanoid" id="A0A4W3HP56"/>
<keyword evidence="11" id="KW-1185">Reference proteome</keyword>
<dbReference type="SUPFAM" id="SSF57603">
    <property type="entry name" value="FnI-like domain"/>
    <property type="match status" value="1"/>
</dbReference>
<dbReference type="Proteomes" id="UP000314986">
    <property type="component" value="Unassembled WGS sequence"/>
</dbReference>
<dbReference type="InterPro" id="IPR057856">
    <property type="entry name" value="VWC2L_C"/>
</dbReference>
<evidence type="ECO:0000256" key="5">
    <source>
        <dbReference type="ARBA" id="ARBA00023018"/>
    </source>
</evidence>
<reference evidence="11" key="2">
    <citation type="journal article" date="2007" name="PLoS Biol.">
        <title>Survey sequencing and comparative analysis of the elephant shark (Callorhinchus milii) genome.</title>
        <authorList>
            <person name="Venkatesh B."/>
            <person name="Kirkness E.F."/>
            <person name="Loh Y.H."/>
            <person name="Halpern A.L."/>
            <person name="Lee A.P."/>
            <person name="Johnson J."/>
            <person name="Dandona N."/>
            <person name="Viswanathan L.D."/>
            <person name="Tay A."/>
            <person name="Venter J.C."/>
            <person name="Strausberg R.L."/>
            <person name="Brenner S."/>
        </authorList>
    </citation>
    <scope>NUCLEOTIDE SEQUENCE [LARGE SCALE GENOMIC DNA]</scope>
</reference>
<feature type="domain" description="VWC2L-like N-terminal" evidence="9">
    <location>
        <begin position="345"/>
        <end position="384"/>
    </location>
</feature>
<keyword evidence="4" id="KW-0677">Repeat</keyword>
<dbReference type="InterPro" id="IPR042979">
    <property type="entry name" value="VWC2/VWC2L"/>
</dbReference>
<keyword evidence="5" id="KW-0770">Synapse</keyword>
<evidence type="ECO:0000256" key="7">
    <source>
        <dbReference type="SAM" id="MobiDB-lite"/>
    </source>
</evidence>
<evidence type="ECO:0000313" key="11">
    <source>
        <dbReference type="Proteomes" id="UP000314986"/>
    </source>
</evidence>
<organism evidence="10 11">
    <name type="scientific">Callorhinchus milii</name>
    <name type="common">Ghost shark</name>
    <dbReference type="NCBI Taxonomy" id="7868"/>
    <lineage>
        <taxon>Eukaryota</taxon>
        <taxon>Metazoa</taxon>
        <taxon>Chordata</taxon>
        <taxon>Craniata</taxon>
        <taxon>Vertebrata</taxon>
        <taxon>Chondrichthyes</taxon>
        <taxon>Holocephali</taxon>
        <taxon>Chimaeriformes</taxon>
        <taxon>Callorhinchidae</taxon>
        <taxon>Callorhinchus</taxon>
    </lineage>
</organism>
<evidence type="ECO:0000256" key="2">
    <source>
        <dbReference type="ARBA" id="ARBA00022525"/>
    </source>
</evidence>
<dbReference type="GO" id="GO:0005615">
    <property type="term" value="C:extracellular space"/>
    <property type="evidence" value="ECO:0007669"/>
    <property type="project" value="TreeGrafter"/>
</dbReference>
<reference evidence="10" key="5">
    <citation type="submission" date="2025-09" db="UniProtKB">
        <authorList>
            <consortium name="Ensembl"/>
        </authorList>
    </citation>
    <scope>IDENTIFICATION</scope>
</reference>
<protein>
    <submittedName>
        <fullName evidence="10">von Willebrand factor C domain-containing protein 2-like</fullName>
    </submittedName>
</protein>
<reference evidence="11" key="3">
    <citation type="journal article" date="2014" name="Nature">
        <title>Elephant shark genome provides unique insights into gnathostome evolution.</title>
        <authorList>
            <consortium name="International Elephant Shark Genome Sequencing Consortium"/>
            <person name="Venkatesh B."/>
            <person name="Lee A.P."/>
            <person name="Ravi V."/>
            <person name="Maurya A.K."/>
            <person name="Lian M.M."/>
            <person name="Swann J.B."/>
            <person name="Ohta Y."/>
            <person name="Flajnik M.F."/>
            <person name="Sutoh Y."/>
            <person name="Kasahara M."/>
            <person name="Hoon S."/>
            <person name="Gangu V."/>
            <person name="Roy S.W."/>
            <person name="Irimia M."/>
            <person name="Korzh V."/>
            <person name="Kondrychyn I."/>
            <person name="Lim Z.W."/>
            <person name="Tay B.H."/>
            <person name="Tohari S."/>
            <person name="Kong K.W."/>
            <person name="Ho S."/>
            <person name="Lorente-Galdos B."/>
            <person name="Quilez J."/>
            <person name="Marques-Bonet T."/>
            <person name="Raney B.J."/>
            <person name="Ingham P.W."/>
            <person name="Tay A."/>
            <person name="Hillier L.W."/>
            <person name="Minx P."/>
            <person name="Boehm T."/>
            <person name="Wilson R.K."/>
            <person name="Brenner S."/>
            <person name="Warren W.C."/>
        </authorList>
    </citation>
    <scope>NUCLEOTIDE SEQUENCE [LARGE SCALE GENOMIC DNA]</scope>
</reference>
<dbReference type="Pfam" id="PF23334">
    <property type="entry name" value="VWC2L_2nd"/>
    <property type="match status" value="1"/>
</dbReference>
<gene>
    <name evidence="10" type="primary">LOC103183788</name>
</gene>
<evidence type="ECO:0000259" key="8">
    <source>
        <dbReference type="Pfam" id="PF23331"/>
    </source>
</evidence>
<evidence type="ECO:0000256" key="1">
    <source>
        <dbReference type="ARBA" id="ARBA00004613"/>
    </source>
</evidence>
<reference evidence="11" key="1">
    <citation type="journal article" date="2006" name="Science">
        <title>Ancient noncoding elements conserved in the human genome.</title>
        <authorList>
            <person name="Venkatesh B."/>
            <person name="Kirkness E.F."/>
            <person name="Loh Y.H."/>
            <person name="Halpern A.L."/>
            <person name="Lee A.P."/>
            <person name="Johnson J."/>
            <person name="Dandona N."/>
            <person name="Viswanathan L.D."/>
            <person name="Tay A."/>
            <person name="Venter J.C."/>
            <person name="Strausberg R.L."/>
            <person name="Brenner S."/>
        </authorList>
    </citation>
    <scope>NUCLEOTIDE SEQUENCE [LARGE SCALE GENOMIC DNA]</scope>
</reference>
<name>A0A4W3HP56_CALMI</name>
<dbReference type="GeneTree" id="ENSGT00940000166711"/>
<keyword evidence="2" id="KW-0964">Secreted</keyword>
<feature type="region of interest" description="Disordered" evidence="7">
    <location>
        <begin position="41"/>
        <end position="87"/>
    </location>
</feature>
<dbReference type="GO" id="GO:0045202">
    <property type="term" value="C:synapse"/>
    <property type="evidence" value="ECO:0007669"/>
    <property type="project" value="UniProtKB-SubCell"/>
</dbReference>
<proteinExistence type="predicted"/>
<dbReference type="Pfam" id="PF23333">
    <property type="entry name" value="VWC2L_1st"/>
    <property type="match status" value="1"/>
</dbReference>
<evidence type="ECO:0000256" key="6">
    <source>
        <dbReference type="ARBA" id="ARBA00034103"/>
    </source>
</evidence>
<dbReference type="PANTHER" id="PTHR46252">
    <property type="entry name" value="BRORIN FAMILY MEMBER"/>
    <property type="match status" value="1"/>
</dbReference>
<dbReference type="GO" id="GO:0032281">
    <property type="term" value="C:AMPA glutamate receptor complex"/>
    <property type="evidence" value="ECO:0007669"/>
    <property type="project" value="TreeGrafter"/>
</dbReference>
<dbReference type="AlphaFoldDB" id="A0A4W3HP56"/>
<sequence length="537" mass="59409">MPAHTHPPAHTSTPNTSTHHLTCTSHQLTHILHPRTHLTPVQTHTHTHPAHIRTPDTSKHYLTHTHTSSHTPHTPHARSHSSHTTSTYLTPAHNHVERIILISRDGNKQFPCQQTSTPSIPHCITCPFHTAVPCTTQSSTPLPHQQAPLHPLLLPNGLPCCNMHSPLHHPPVPHAGPNTPALARCQTPTHTNVTSYVNNGKRDICLGQCVALVLIPPTRMCTRKSTACNVPIRATHVPTLSMPGTCSLCPLLGAMPHSAWSLAIITCRPLVYHWEAQLLAASVAGHTGSEQDMVTLPSSPDLRRLRWVLAACLMLTHSAVPDLARDNAVLAKSEADYVLADYWGRGCVAENGFVFAVGARYYPSSTACPCTCTEEGPVCTKPDCPRIHPRCIRVTYQGCCPRCQKIRKMCEYGGRMFKPFQEFLLSPCERCRCEANRAVYCLTTECARVLCVNPSYESKLCCPICKQGPNCFAGNIIIPAGVKVEMNATTLCYCPYKDGSWEPQQQATCIARGRRNVHHDIRKDSHVDLWREWEEVP</sequence>
<dbReference type="Ensembl" id="ENSCMIT00000017386.1">
    <property type="protein sequence ID" value="ENSCMIP00000017050.1"/>
    <property type="gene ID" value="ENSCMIG00000008162.1"/>
</dbReference>
<feature type="compositionally biased region" description="Polar residues" evidence="7">
    <location>
        <begin position="10"/>
        <end position="20"/>
    </location>
</feature>
<reference evidence="10" key="4">
    <citation type="submission" date="2025-08" db="UniProtKB">
        <authorList>
            <consortium name="Ensembl"/>
        </authorList>
    </citation>
    <scope>IDENTIFICATION</scope>
</reference>
<dbReference type="GO" id="GO:0030514">
    <property type="term" value="P:negative regulation of BMP signaling pathway"/>
    <property type="evidence" value="ECO:0007669"/>
    <property type="project" value="TreeGrafter"/>
</dbReference>
<dbReference type="PANTHER" id="PTHR46252:SF5">
    <property type="entry name" value="BRORIN-LIKE"/>
    <property type="match status" value="1"/>
</dbReference>
<evidence type="ECO:0000259" key="9">
    <source>
        <dbReference type="Pfam" id="PF23333"/>
    </source>
</evidence>
<evidence type="ECO:0000256" key="4">
    <source>
        <dbReference type="ARBA" id="ARBA00022737"/>
    </source>
</evidence>
<dbReference type="Pfam" id="PF23331">
    <property type="entry name" value="VWC2L_C"/>
    <property type="match status" value="1"/>
</dbReference>